<keyword evidence="1" id="KW-0727">SH2 domain</keyword>
<dbReference type="Proteomes" id="UP000002494">
    <property type="component" value="Chromosome 2"/>
</dbReference>
<feature type="compositionally biased region" description="Low complexity" evidence="2">
    <location>
        <begin position="176"/>
        <end position="192"/>
    </location>
</feature>
<gene>
    <name evidence="4" type="primary">She</name>
</gene>
<dbReference type="RGD" id="1583215">
    <property type="gene designation" value="She"/>
</dbReference>
<feature type="region of interest" description="Disordered" evidence="2">
    <location>
        <begin position="222"/>
        <end position="244"/>
    </location>
</feature>
<reference evidence="4" key="1">
    <citation type="submission" date="2024-01" db="EMBL/GenBank/DDBJ databases">
        <title>GRCr8: a new rat reference genome assembly contstructed from accurate long reads and long range scaffolding.</title>
        <authorList>
            <person name="Doris P.A."/>
            <person name="Kalbfleisch T."/>
            <person name="Li K."/>
            <person name="Howe K."/>
            <person name="Wood J."/>
        </authorList>
    </citation>
    <scope>NUCLEOTIDE SEQUENCE [LARGE SCALE GENOMIC DNA]</scope>
    <source>
        <strain evidence="4">Brown Norway</strain>
    </source>
</reference>
<keyword evidence="3" id="KW-0732">Signal</keyword>
<feature type="compositionally biased region" description="Basic and acidic residues" evidence="2">
    <location>
        <begin position="276"/>
        <end position="293"/>
    </location>
</feature>
<evidence type="ECO:0000313" key="5">
    <source>
        <dbReference type="Proteomes" id="UP000002494"/>
    </source>
</evidence>
<sequence>MRRPPAPGAPWCLGWASSLVCSAASTLPGPLMAAKWFKEFPLTLKTASERARPGGAGGKPRKNSETGSAAPTPGKGRKNSAAELGGSRTGSGPPKDSRLSRDSLQGLIQAAAGKGRKNSRVTTTATASASATTTEEEPHRGAVAKSAGCSTYISRLIKVDTQEKNGKSIYPGGGSTSSSSSSSSSASSSPSSLGPELDKTKIMRQQDTVIILEDYADPYDAKRTKGQRDAERVGENDGYMEPYDAQQMITEIRRRGSKDPLVKALQLLDGPCEPGETMKVEATAKRRSSKDLLGKPPQLYDTPYEPSEGDLRAAEVKARPADGRLPEEDDRPAAEYEQPWEWKREQIARALSVQFEGSDRSPGREEAGRPQHWQKTLKPTLSDHGDGEKVDPGLALEKQPSYTQPTEPFTSEEQDQEGEVLERNSGLGALAALAEFPSKHVLGSQLSGTAVPTGAYTSP</sequence>
<evidence type="ECO:0000256" key="1">
    <source>
        <dbReference type="ARBA" id="ARBA00022999"/>
    </source>
</evidence>
<name>A0ABK0LLW7_RAT</name>
<keyword evidence="5" id="KW-1185">Reference proteome</keyword>
<feature type="region of interest" description="Disordered" evidence="2">
    <location>
        <begin position="46"/>
        <end position="147"/>
    </location>
</feature>
<evidence type="ECO:0000256" key="2">
    <source>
        <dbReference type="SAM" id="MobiDB-lite"/>
    </source>
</evidence>
<dbReference type="InterPro" id="IPR051846">
    <property type="entry name" value="SH2_domain_adapters"/>
</dbReference>
<protein>
    <submittedName>
        <fullName evidence="4">Src homology 2 domain containing E</fullName>
    </submittedName>
</protein>
<feature type="compositionally biased region" description="Basic and acidic residues" evidence="2">
    <location>
        <begin position="357"/>
        <end position="369"/>
    </location>
</feature>
<reference evidence="4" key="3">
    <citation type="submission" date="2025-09" db="UniProtKB">
        <authorList>
            <consortium name="Ensembl"/>
        </authorList>
    </citation>
    <scope>IDENTIFICATION</scope>
    <source>
        <strain evidence="4">Brown Norway</strain>
    </source>
</reference>
<feature type="compositionally biased region" description="Polar residues" evidence="2">
    <location>
        <begin position="400"/>
        <end position="409"/>
    </location>
</feature>
<dbReference type="GeneTree" id="ENSGT00940000159107"/>
<feature type="region of interest" description="Disordered" evidence="2">
    <location>
        <begin position="269"/>
        <end position="424"/>
    </location>
</feature>
<dbReference type="PANTHER" id="PTHR15127:SF29">
    <property type="entry name" value="SH2 DOMAIN-CONTAINING ADAPTER PROTEIN E"/>
    <property type="match status" value="1"/>
</dbReference>
<feature type="compositionally biased region" description="Acidic residues" evidence="2">
    <location>
        <begin position="410"/>
        <end position="419"/>
    </location>
</feature>
<organism evidence="4 5">
    <name type="scientific">Rattus norvegicus</name>
    <name type="common">Rat</name>
    <dbReference type="NCBI Taxonomy" id="10116"/>
    <lineage>
        <taxon>Eukaryota</taxon>
        <taxon>Metazoa</taxon>
        <taxon>Chordata</taxon>
        <taxon>Craniata</taxon>
        <taxon>Vertebrata</taxon>
        <taxon>Euteleostomi</taxon>
        <taxon>Mammalia</taxon>
        <taxon>Eutheria</taxon>
        <taxon>Euarchontoglires</taxon>
        <taxon>Glires</taxon>
        <taxon>Rodentia</taxon>
        <taxon>Myomorpha</taxon>
        <taxon>Muroidea</taxon>
        <taxon>Muridae</taxon>
        <taxon>Murinae</taxon>
        <taxon>Rattus</taxon>
    </lineage>
</organism>
<feature type="chain" id="PRO_5045075597" evidence="3">
    <location>
        <begin position="34"/>
        <end position="459"/>
    </location>
</feature>
<feature type="compositionally biased region" description="Basic and acidic residues" evidence="2">
    <location>
        <begin position="222"/>
        <end position="235"/>
    </location>
</feature>
<feature type="region of interest" description="Disordered" evidence="2">
    <location>
        <begin position="160"/>
        <end position="204"/>
    </location>
</feature>
<proteinExistence type="predicted"/>
<accession>A0ABK0LLW7</accession>
<feature type="compositionally biased region" description="Basic and acidic residues" evidence="2">
    <location>
        <begin position="381"/>
        <end position="391"/>
    </location>
</feature>
<evidence type="ECO:0000256" key="3">
    <source>
        <dbReference type="SAM" id="SignalP"/>
    </source>
</evidence>
<feature type="compositionally biased region" description="Low complexity" evidence="2">
    <location>
        <begin position="122"/>
        <end position="133"/>
    </location>
</feature>
<reference evidence="4" key="2">
    <citation type="submission" date="2025-08" db="UniProtKB">
        <authorList>
            <consortium name="Ensembl"/>
        </authorList>
    </citation>
    <scope>IDENTIFICATION</scope>
    <source>
        <strain evidence="4">Brown Norway</strain>
    </source>
</reference>
<dbReference type="Ensembl" id="ENSRNOT00000124699.1">
    <property type="protein sequence ID" value="ENSRNOP00000106624.1"/>
    <property type="gene ID" value="ENSRNOG00000020797.8"/>
</dbReference>
<dbReference type="PANTHER" id="PTHR15127">
    <property type="entry name" value="HEAVYWEIGHT, ISOFORM A"/>
    <property type="match status" value="1"/>
</dbReference>
<feature type="signal peptide" evidence="3">
    <location>
        <begin position="1"/>
        <end position="33"/>
    </location>
</feature>
<evidence type="ECO:0000313" key="4">
    <source>
        <dbReference type="Ensembl" id="ENSRNOP00000106624.1"/>
    </source>
</evidence>
<feature type="compositionally biased region" description="Basic and acidic residues" evidence="2">
    <location>
        <begin position="309"/>
        <end position="347"/>
    </location>
</feature>